<protein>
    <submittedName>
        <fullName evidence="1">Uncharacterized protein</fullName>
    </submittedName>
</protein>
<dbReference type="AlphaFoldDB" id="A0A6N3I5Y5"/>
<organism evidence="1">
    <name type="scientific">Hungatella hathewayi</name>
    <dbReference type="NCBI Taxonomy" id="154046"/>
    <lineage>
        <taxon>Bacteria</taxon>
        <taxon>Bacillati</taxon>
        <taxon>Bacillota</taxon>
        <taxon>Clostridia</taxon>
        <taxon>Lachnospirales</taxon>
        <taxon>Lachnospiraceae</taxon>
        <taxon>Hungatella</taxon>
    </lineage>
</organism>
<reference evidence="1" key="1">
    <citation type="submission" date="2019-11" db="EMBL/GenBank/DDBJ databases">
        <authorList>
            <person name="Feng L."/>
        </authorList>
    </citation>
    <scope>NUCLEOTIDE SEQUENCE</scope>
    <source>
        <strain evidence="1">ChathewayiLFYP18</strain>
    </source>
</reference>
<name>A0A6N3I5Y5_9FIRM</name>
<sequence>MSKKVFIAEQETLLEVQEQVEKLVRNLVPDDAPIYGMVIHEASDLNPSTRVEYLGANKDFTPMSMNMSTHAMNYGSWAGWDWLKANVPVMCNWDGGIDYFLDPDDYTKKADGTNSDAANIDYAGDAMAIVKKIYKKEYKVGNDRYVYFCERKVDDDFHAVGFNVLGKERDYMLIPMFYGSIDSNGKMRSIAGQWSCLTASGSAADSANGKAIGTAEQYTAIQAASGKALFFGGALTNTLADICILLSKSTDSQTAFGSGMCSTYVEDKAQHYGTKINTVIGGGQFYGSNDNKSFNKIFHSCVMGSYMLWQRDPYMLLINGRIKVSPDYTYDLTGAKYLDTGVNLAKNGYYATTQVVKDFGAVPNDEIACSSATGYCDHTWVNAEIPAVSLRFGGCGNGAADGLWARALNAVAAGAWWGCGASKLLPAPAAA</sequence>
<dbReference type="RefSeq" id="WP_156834672.1">
    <property type="nucleotide sequence ID" value="NZ_CACRUH010000101.1"/>
</dbReference>
<dbReference type="EMBL" id="CACRUH010000101">
    <property type="protein sequence ID" value="VYU83780.1"/>
    <property type="molecule type" value="Genomic_DNA"/>
</dbReference>
<proteinExistence type="predicted"/>
<accession>A0A6N3I5Y5</accession>
<evidence type="ECO:0000313" key="1">
    <source>
        <dbReference type="EMBL" id="VYU83780.1"/>
    </source>
</evidence>
<gene>
    <name evidence="1" type="ORF">CHLFYP18_04559</name>
</gene>